<dbReference type="EMBL" id="MH588544">
    <property type="protein sequence ID" value="AXQ68234.1"/>
    <property type="molecule type" value="Genomic_DNA"/>
</dbReference>
<accession>A0A385E8T3</accession>
<organism evidence="1 2">
    <name type="scientific">Caulobacter phage CcrBL10</name>
    <dbReference type="NCBI Taxonomy" id="2283269"/>
    <lineage>
        <taxon>Viruses</taxon>
        <taxon>Duplodnaviria</taxon>
        <taxon>Heunggongvirae</taxon>
        <taxon>Uroviricota</taxon>
        <taxon>Caudoviricetes</taxon>
        <taxon>Jeanschmidtviridae</taxon>
        <taxon>Poindextervirus</taxon>
        <taxon>Poindextervirus BL10</taxon>
    </lineage>
</organism>
<keyword evidence="2" id="KW-1185">Reference proteome</keyword>
<gene>
    <name evidence="1" type="ORF">CcrBL10_gp030</name>
</gene>
<evidence type="ECO:0000313" key="1">
    <source>
        <dbReference type="EMBL" id="AXQ68234.1"/>
    </source>
</evidence>
<name>A0A385E8T3_9CAUD</name>
<proteinExistence type="predicted"/>
<dbReference type="Proteomes" id="UP000258997">
    <property type="component" value="Segment"/>
</dbReference>
<evidence type="ECO:0000313" key="2">
    <source>
        <dbReference type="Proteomes" id="UP000258997"/>
    </source>
</evidence>
<protein>
    <submittedName>
        <fullName evidence="1">Uncharacterized protein</fullName>
    </submittedName>
</protein>
<sequence length="199" mass="21858">MTDQPIDPLDRAILDLLQEEGGEVLIEMIASIGRLIKVASKVKRFGDGKNPFEKDPKSNFELLQDEVGDFEALVDILIERGVLTREGIDARKAWKRGMLREHKTLPDAAFLPPVSVPSPLDDFPPGNPIVQAAKAARNGGYVALFGGHAPSAEPPGKALYTRYCDSQGIHSNRFPGWSELPANVQKMWDEAAEAEQVRS</sequence>
<reference evidence="1 2" key="1">
    <citation type="submission" date="2018-07" db="EMBL/GenBank/DDBJ databases">
        <title>Giant CbK-like Caulobacter bacteriophages have genetically divergent genomes.</title>
        <authorList>
            <person name="Wilson K.M."/>
            <person name="Ely B."/>
        </authorList>
    </citation>
    <scope>NUCLEOTIDE SEQUENCE [LARGE SCALE GENOMIC DNA]</scope>
</reference>